<organism evidence="1 2">
    <name type="scientific">Segatella buccae</name>
    <dbReference type="NCBI Taxonomy" id="28126"/>
    <lineage>
        <taxon>Bacteria</taxon>
        <taxon>Pseudomonadati</taxon>
        <taxon>Bacteroidota</taxon>
        <taxon>Bacteroidia</taxon>
        <taxon>Bacteroidales</taxon>
        <taxon>Prevotellaceae</taxon>
        <taxon>Segatella</taxon>
    </lineage>
</organism>
<proteinExistence type="predicted"/>
<protein>
    <submittedName>
        <fullName evidence="1">Uncharacterized protein</fullName>
    </submittedName>
</protein>
<comment type="caution">
    <text evidence="1">The sequence shown here is derived from an EMBL/GenBank/DDBJ whole genome shotgun (WGS) entry which is preliminary data.</text>
</comment>
<accession>A0AAQ1UH23</accession>
<dbReference type="AlphaFoldDB" id="A0AAQ1UH23"/>
<evidence type="ECO:0000313" key="2">
    <source>
        <dbReference type="Proteomes" id="UP000255283"/>
    </source>
</evidence>
<dbReference type="EMBL" id="UGTJ01000001">
    <property type="protein sequence ID" value="SUB79266.1"/>
    <property type="molecule type" value="Genomic_DNA"/>
</dbReference>
<sequence>MLFFNLKCVGTTASEFSRLPASFSVRGLCTIGAWALHHPFGSQARCVQRLRTILDGIPLRREMAEVMVSLFPFSVTPTLLGDNCPENYSFYFAANAYAELSPTKHL</sequence>
<evidence type="ECO:0000313" key="1">
    <source>
        <dbReference type="EMBL" id="SUB79266.1"/>
    </source>
</evidence>
<name>A0AAQ1UH23_9BACT</name>
<gene>
    <name evidence="1" type="ORF">NCTC13063_00526</name>
</gene>
<dbReference type="Proteomes" id="UP000255283">
    <property type="component" value="Unassembled WGS sequence"/>
</dbReference>
<reference evidence="1 2" key="1">
    <citation type="submission" date="2018-06" db="EMBL/GenBank/DDBJ databases">
        <authorList>
            <consortium name="Pathogen Informatics"/>
            <person name="Doyle S."/>
        </authorList>
    </citation>
    <scope>NUCLEOTIDE SEQUENCE [LARGE SCALE GENOMIC DNA]</scope>
    <source>
        <strain evidence="1 2">NCTC13063</strain>
    </source>
</reference>